<keyword evidence="3 4" id="KW-0482">Metalloprotease</keyword>
<keyword evidence="7" id="KW-1185">Reference proteome</keyword>
<dbReference type="EMBL" id="BMAW01128463">
    <property type="protein sequence ID" value="GFU25560.1"/>
    <property type="molecule type" value="Genomic_DNA"/>
</dbReference>
<evidence type="ECO:0000256" key="1">
    <source>
        <dbReference type="ARBA" id="ARBA00011245"/>
    </source>
</evidence>
<dbReference type="CDD" id="cd04280">
    <property type="entry name" value="ZnMc_astacin_like"/>
    <property type="match status" value="1"/>
</dbReference>
<dbReference type="InterPro" id="IPR006026">
    <property type="entry name" value="Peptidase_Metallo"/>
</dbReference>
<feature type="active site" evidence="3">
    <location>
        <position position="122"/>
    </location>
</feature>
<reference evidence="6" key="1">
    <citation type="submission" date="2020-08" db="EMBL/GenBank/DDBJ databases">
        <title>Multicomponent nature underlies the extraordinary mechanical properties of spider dragline silk.</title>
        <authorList>
            <person name="Kono N."/>
            <person name="Nakamura H."/>
            <person name="Mori M."/>
            <person name="Yoshida Y."/>
            <person name="Ohtoshi R."/>
            <person name="Malay A.D."/>
            <person name="Moran D.A.P."/>
            <person name="Tomita M."/>
            <person name="Numata K."/>
            <person name="Arakawa K."/>
        </authorList>
    </citation>
    <scope>NUCLEOTIDE SEQUENCE</scope>
</reference>
<dbReference type="Gene3D" id="3.40.390.10">
    <property type="entry name" value="Collagenase (Catalytic Domain)"/>
    <property type="match status" value="1"/>
</dbReference>
<comment type="subunit">
    <text evidence="1">Monomer.</text>
</comment>
<feature type="binding site" evidence="3">
    <location>
        <position position="131"/>
    </location>
    <ligand>
        <name>Zn(2+)</name>
        <dbReference type="ChEBI" id="CHEBI:29105"/>
        <note>catalytic</note>
    </ligand>
</feature>
<feature type="binding site" evidence="3">
    <location>
        <position position="121"/>
    </location>
    <ligand>
        <name>Zn(2+)</name>
        <dbReference type="ChEBI" id="CHEBI:29105"/>
        <note>catalytic</note>
    </ligand>
</feature>
<dbReference type="Proteomes" id="UP000887013">
    <property type="component" value="Unassembled WGS sequence"/>
</dbReference>
<evidence type="ECO:0000256" key="4">
    <source>
        <dbReference type="RuleBase" id="RU361183"/>
    </source>
</evidence>
<feature type="binding site" evidence="3">
    <location>
        <position position="125"/>
    </location>
    <ligand>
        <name>Zn(2+)</name>
        <dbReference type="ChEBI" id="CHEBI:29105"/>
        <note>catalytic</note>
    </ligand>
</feature>
<keyword evidence="3 4" id="KW-0862">Zinc</keyword>
<protein>
    <recommendedName>
        <fullName evidence="4">Metalloendopeptidase</fullName>
        <ecNumber evidence="4">3.4.24.-</ecNumber>
    </recommendedName>
</protein>
<dbReference type="PROSITE" id="PS51864">
    <property type="entry name" value="ASTACIN"/>
    <property type="match status" value="1"/>
</dbReference>
<keyword evidence="3 4" id="KW-0645">Protease</keyword>
<dbReference type="PANTHER" id="PTHR10127:SF883">
    <property type="entry name" value="ZINC METALLOPROTEINASE NAS-8"/>
    <property type="match status" value="1"/>
</dbReference>
<dbReference type="SUPFAM" id="SSF55486">
    <property type="entry name" value="Metalloproteases ('zincins'), catalytic domain"/>
    <property type="match status" value="1"/>
</dbReference>
<keyword evidence="3 4" id="KW-0479">Metal-binding</keyword>
<dbReference type="OrthoDB" id="291007at2759"/>
<dbReference type="PRINTS" id="PR00480">
    <property type="entry name" value="ASTACIN"/>
</dbReference>
<comment type="caution">
    <text evidence="3">Lacks conserved residue(s) required for the propagation of feature annotation.</text>
</comment>
<dbReference type="SMART" id="SM00235">
    <property type="entry name" value="ZnMc"/>
    <property type="match status" value="1"/>
</dbReference>
<organism evidence="6 7">
    <name type="scientific">Nephila pilipes</name>
    <name type="common">Giant wood spider</name>
    <name type="synonym">Nephila maculata</name>
    <dbReference type="NCBI Taxonomy" id="299642"/>
    <lineage>
        <taxon>Eukaryota</taxon>
        <taxon>Metazoa</taxon>
        <taxon>Ecdysozoa</taxon>
        <taxon>Arthropoda</taxon>
        <taxon>Chelicerata</taxon>
        <taxon>Arachnida</taxon>
        <taxon>Araneae</taxon>
        <taxon>Araneomorphae</taxon>
        <taxon>Entelegynae</taxon>
        <taxon>Araneoidea</taxon>
        <taxon>Nephilidae</taxon>
        <taxon>Nephila</taxon>
    </lineage>
</organism>
<keyword evidence="3 4" id="KW-0378">Hydrolase</keyword>
<evidence type="ECO:0000256" key="3">
    <source>
        <dbReference type="PROSITE-ProRule" id="PRU01211"/>
    </source>
</evidence>
<evidence type="ECO:0000313" key="6">
    <source>
        <dbReference type="EMBL" id="GFU25560.1"/>
    </source>
</evidence>
<dbReference type="GO" id="GO:0008270">
    <property type="term" value="F:zinc ion binding"/>
    <property type="evidence" value="ECO:0007669"/>
    <property type="project" value="UniProtKB-UniRule"/>
</dbReference>
<evidence type="ECO:0000313" key="7">
    <source>
        <dbReference type="Proteomes" id="UP000887013"/>
    </source>
</evidence>
<dbReference type="GO" id="GO:0006508">
    <property type="term" value="P:proteolysis"/>
    <property type="evidence" value="ECO:0007669"/>
    <property type="project" value="UniProtKB-KW"/>
</dbReference>
<comment type="cofactor">
    <cofactor evidence="3 4">
        <name>Zn(2+)</name>
        <dbReference type="ChEBI" id="CHEBI:29105"/>
    </cofactor>
    <text evidence="3 4">Binds 1 zinc ion per subunit.</text>
</comment>
<feature type="chain" id="PRO_5036516544" description="Metalloendopeptidase" evidence="4">
    <location>
        <begin position="21"/>
        <end position="255"/>
    </location>
</feature>
<keyword evidence="4" id="KW-0732">Signal</keyword>
<proteinExistence type="predicted"/>
<dbReference type="InterPro" id="IPR001506">
    <property type="entry name" value="Peptidase_M12A"/>
</dbReference>
<gene>
    <name evidence="6" type="primary">nas-6</name>
    <name evidence="6" type="ORF">NPIL_341631</name>
</gene>
<dbReference type="Pfam" id="PF01400">
    <property type="entry name" value="Astacin"/>
    <property type="match status" value="1"/>
</dbReference>
<comment type="caution">
    <text evidence="6">The sequence shown here is derived from an EMBL/GenBank/DDBJ whole genome shotgun (WGS) entry which is preliminary data.</text>
</comment>
<dbReference type="AlphaFoldDB" id="A0A8X6QPN0"/>
<dbReference type="PANTHER" id="PTHR10127">
    <property type="entry name" value="DISCOIDIN, CUB, EGF, LAMININ , AND ZINC METALLOPROTEASE DOMAIN CONTAINING"/>
    <property type="match status" value="1"/>
</dbReference>
<feature type="domain" description="Peptidase M12A" evidence="5">
    <location>
        <begin position="31"/>
        <end position="226"/>
    </location>
</feature>
<name>A0A8X6QPN0_NEPPI</name>
<feature type="signal peptide" evidence="4">
    <location>
        <begin position="1"/>
        <end position="20"/>
    </location>
</feature>
<sequence length="255" mass="29539">MIKLIIFVLVAVFVNNQFHAQPLRRPRVRRNAYRNESRLWPKAVVPYTVDEAYSSQERSVIEKAMKDIQSISCIRFKKQSTEKAFVEIVRGKGCRAVVGHIGRRSKLTLGYGCIWVARVLHELLHVLGFFHEHTRPDRDEFVTIFDDNIKEASLNNFRKMSESRVTTFGLPYDFKSVLHYHDREFAIDRSKKTIEPKVGVGKVVIGKADELSKMDILKLNKLYHCPKKKLREIEDEGSGLTELEDNFIIVSMTDD</sequence>
<comment type="function">
    <text evidence="2">Zinc metalloprotease. Provoques deadhesion of endothelial cells from cell cultures, and also degradation of fibronectin, fibrinogen and gelatin in vitro. Its role in the venom is not fully understood but it might act as a spreading factor that facilitates diffusion of other venom toxins. Alternatively, it might be involved in the proteolytic processing of other venom toxins or it might play a role in extra-oral digestion of prey.</text>
</comment>
<dbReference type="InterPro" id="IPR034035">
    <property type="entry name" value="Astacin-like_dom"/>
</dbReference>
<evidence type="ECO:0000259" key="5">
    <source>
        <dbReference type="PROSITE" id="PS51864"/>
    </source>
</evidence>
<evidence type="ECO:0000256" key="2">
    <source>
        <dbReference type="ARBA" id="ARBA00025529"/>
    </source>
</evidence>
<dbReference type="InterPro" id="IPR024079">
    <property type="entry name" value="MetalloPept_cat_dom_sf"/>
</dbReference>
<dbReference type="EC" id="3.4.24.-" evidence="4"/>
<dbReference type="GO" id="GO:0004222">
    <property type="term" value="F:metalloendopeptidase activity"/>
    <property type="evidence" value="ECO:0007669"/>
    <property type="project" value="UniProtKB-UniRule"/>
</dbReference>
<accession>A0A8X6QPN0</accession>